<keyword evidence="2" id="KW-0722">Serine protease inhibitor</keyword>
<feature type="domain" description="BPTI/Kunitz inhibitor" evidence="4">
    <location>
        <begin position="412"/>
        <end position="470"/>
    </location>
</feature>
<evidence type="ECO:0000256" key="2">
    <source>
        <dbReference type="ARBA" id="ARBA00022900"/>
    </source>
</evidence>
<dbReference type="PANTHER" id="PTHR10083:SF374">
    <property type="entry name" value="BPTI_KUNITZ INHIBITOR DOMAIN-CONTAINING PROTEIN"/>
    <property type="match status" value="1"/>
</dbReference>
<dbReference type="OrthoDB" id="4473401at2759"/>
<sequence length="642" mass="76189">MFINFIILLNLISFVINYFILANETYTLHPIEIKPDIHPQQLFSTINRIAICKQPLNYGNCSRKLPRFYWDVEGGQCSKFFYTGCGGNRNRFLNKRKCRKRCSPKQHKHRKTKIIAKLSIQNRKNTNNNYEIFNELFECKPGYAGSGLNCTKDQKICAQPFDRRYERQCLVNGNENNLQARWYFNINSGRCRLFWYGGCQLADAQNFFLDQQLEGQKQFLDGREEGMNNWNDFYLQTNRISTQSSQKASQHCLEPFDHSLRRPCAIGIWKQRYFFDSNILRCRPFWMDASCFREEIMNGVGNNYVKDLNNYFKRPRNLFNNLIECQQICEGMTNEYPQHPHRIKLTLKNQPNGVDKKEKDKQAKLKWIKEDKCLKEKNHKIREHLQVEKKLKINEEKINEENINNYFKKKACFEVFDINLTKNCGKFPWKISFFFDQNYNVCRPFWYNGCVSKLNSNNYFENEKSCKEICEKERENLTTNKDKYGYFGIGEETTTKILNKTSKYFPILTKTEKYIRSKSLIMDENECTQFYYYVKTKEKVGGLKVFLCLLEEGGQCQMNILPLIFNNEKQKCFTGRPWLKGKHSYVWFFGLDQKPTKNKTKMDISLILKLNKNNSKNILPTTTNNYIFIEILNISNECSNIC</sequence>
<keyword evidence="3" id="KW-1015">Disulfide bond</keyword>
<dbReference type="InterPro" id="IPR050098">
    <property type="entry name" value="TFPI/VKTCI-like"/>
</dbReference>
<dbReference type="GO" id="GO:0005615">
    <property type="term" value="C:extracellular space"/>
    <property type="evidence" value="ECO:0007669"/>
    <property type="project" value="TreeGrafter"/>
</dbReference>
<dbReference type="Gene3D" id="4.10.410.10">
    <property type="entry name" value="Pancreatic trypsin inhibitor Kunitz domain"/>
    <property type="match status" value="4"/>
</dbReference>
<dbReference type="InterPro" id="IPR020901">
    <property type="entry name" value="Prtase_inh_Kunz-CS"/>
</dbReference>
<evidence type="ECO:0000259" key="4">
    <source>
        <dbReference type="PROSITE" id="PS50279"/>
    </source>
</evidence>
<evidence type="ECO:0000313" key="5">
    <source>
        <dbReference type="EMBL" id="CAD2177753.1"/>
    </source>
</evidence>
<dbReference type="CDD" id="cd00109">
    <property type="entry name" value="Kunitz-type"/>
    <property type="match status" value="1"/>
</dbReference>
<evidence type="ECO:0000256" key="1">
    <source>
        <dbReference type="ARBA" id="ARBA00022690"/>
    </source>
</evidence>
<feature type="domain" description="BPTI/Kunitz inhibitor" evidence="4">
    <location>
        <begin position="52"/>
        <end position="102"/>
    </location>
</feature>
<evidence type="ECO:0000256" key="3">
    <source>
        <dbReference type="ARBA" id="ARBA00023157"/>
    </source>
</evidence>
<dbReference type="InterPro" id="IPR036880">
    <property type="entry name" value="Kunitz_BPTI_sf"/>
</dbReference>
<dbReference type="Proteomes" id="UP000580250">
    <property type="component" value="Unassembled WGS sequence"/>
</dbReference>
<dbReference type="GO" id="GO:0004867">
    <property type="term" value="F:serine-type endopeptidase inhibitor activity"/>
    <property type="evidence" value="ECO:0007669"/>
    <property type="project" value="UniProtKB-KW"/>
</dbReference>
<evidence type="ECO:0000313" key="6">
    <source>
        <dbReference type="Proteomes" id="UP000580250"/>
    </source>
</evidence>
<comment type="caution">
    <text evidence="5">The sequence shown here is derived from an EMBL/GenBank/DDBJ whole genome shotgun (WGS) entry which is preliminary data.</text>
</comment>
<feature type="domain" description="BPTI/Kunitz inhibitor" evidence="4">
    <location>
        <begin position="157"/>
        <end position="212"/>
    </location>
</feature>
<reference evidence="5 6" key="1">
    <citation type="submission" date="2020-08" db="EMBL/GenBank/DDBJ databases">
        <authorList>
            <person name="Koutsovoulos G."/>
            <person name="Danchin GJ E."/>
        </authorList>
    </citation>
    <scope>NUCLEOTIDE SEQUENCE [LARGE SCALE GENOMIC DNA]</scope>
</reference>
<dbReference type="PROSITE" id="PS00280">
    <property type="entry name" value="BPTI_KUNITZ_1"/>
    <property type="match status" value="1"/>
</dbReference>
<dbReference type="AlphaFoldDB" id="A0A6V7VS32"/>
<feature type="domain" description="BPTI/Kunitz inhibitor" evidence="4">
    <location>
        <begin position="252"/>
        <end position="329"/>
    </location>
</feature>
<organism evidence="5 6">
    <name type="scientific">Meloidogyne enterolobii</name>
    <name type="common">Root-knot nematode worm</name>
    <name type="synonym">Meloidogyne mayaguensis</name>
    <dbReference type="NCBI Taxonomy" id="390850"/>
    <lineage>
        <taxon>Eukaryota</taxon>
        <taxon>Metazoa</taxon>
        <taxon>Ecdysozoa</taxon>
        <taxon>Nematoda</taxon>
        <taxon>Chromadorea</taxon>
        <taxon>Rhabditida</taxon>
        <taxon>Tylenchina</taxon>
        <taxon>Tylenchomorpha</taxon>
        <taxon>Tylenchoidea</taxon>
        <taxon>Meloidogynidae</taxon>
        <taxon>Meloidogyninae</taxon>
        <taxon>Meloidogyne</taxon>
    </lineage>
</organism>
<dbReference type="PANTHER" id="PTHR10083">
    <property type="entry name" value="KUNITZ-TYPE PROTEASE INHIBITOR-RELATED"/>
    <property type="match status" value="1"/>
</dbReference>
<name>A0A6V7VS32_MELEN</name>
<keyword evidence="1" id="KW-0646">Protease inhibitor</keyword>
<dbReference type="SUPFAM" id="SSF57362">
    <property type="entry name" value="BPTI-like"/>
    <property type="match status" value="3"/>
</dbReference>
<accession>A0A6V7VS32</accession>
<dbReference type="EMBL" id="CAJEWN010000304">
    <property type="protein sequence ID" value="CAD2177753.1"/>
    <property type="molecule type" value="Genomic_DNA"/>
</dbReference>
<gene>
    <name evidence="5" type="ORF">MENT_LOCUS29645</name>
</gene>
<dbReference type="PRINTS" id="PR00759">
    <property type="entry name" value="BASICPTASE"/>
</dbReference>
<protein>
    <recommendedName>
        <fullName evidence="4">BPTI/Kunitz inhibitor domain-containing protein</fullName>
    </recommendedName>
</protein>
<dbReference type="PROSITE" id="PS50279">
    <property type="entry name" value="BPTI_KUNITZ_2"/>
    <property type="match status" value="4"/>
</dbReference>
<dbReference type="Pfam" id="PF00014">
    <property type="entry name" value="Kunitz_BPTI"/>
    <property type="match status" value="3"/>
</dbReference>
<dbReference type="SMART" id="SM00131">
    <property type="entry name" value="KU"/>
    <property type="match status" value="3"/>
</dbReference>
<dbReference type="InterPro" id="IPR002223">
    <property type="entry name" value="Kunitz_BPTI"/>
</dbReference>
<proteinExistence type="predicted"/>